<organism evidence="1 2">
    <name type="scientific">Segatella copri</name>
    <dbReference type="NCBI Taxonomy" id="165179"/>
    <lineage>
        <taxon>Bacteria</taxon>
        <taxon>Pseudomonadati</taxon>
        <taxon>Bacteroidota</taxon>
        <taxon>Bacteroidia</taxon>
        <taxon>Bacteroidales</taxon>
        <taxon>Prevotellaceae</taxon>
        <taxon>Segatella</taxon>
    </lineage>
</organism>
<proteinExistence type="predicted"/>
<gene>
    <name evidence="1" type="ORF">NNC64_00720</name>
</gene>
<comment type="caution">
    <text evidence="1">The sequence shown here is derived from an EMBL/GenBank/DDBJ whole genome shotgun (WGS) entry which is preliminary data.</text>
</comment>
<sequence length="702" mass="81204">MAEQISKGEGRDYVMDLSLKREYIQNALATVEAGGGTQDRWSARTFGLLMGEKHDAMLYANTNNLNEDGTPRKNGDWLPSRFSEGVKTNREVGLSVRSGNKEKTIDNDFQTTVKWNEEKIESESQGEVFAKDGNISKQGFTKEKNKYFSWRLEDEFQHSTDKFALYTNSYVSYDHAKTLSSTETSTYRDQLINESLNQGLVKADYLYAGTRLDLKKRFSWGDAISFTSSIDVSHNKPNDTYSLNKMNYAVEGVDDVRNLYSDQHKHSYDYSFGVRYELSLSHGWVINIPLSFMQKYENRHHSNYRLDRLDEGGFDELGILPSTTDQWMKAQDADNTYSSDLWKKSCKSELQLIRQGDEGFLLIVLPLEWQQEQYHYMRPDMDTVAKRRKFLFQPQLFYTNWGKNSKQIDYSLSMKQPDFVDLMPYGDDTNPLAVRINNPDLKMLIRNHLGAYMSWSSDSTDLSRWVAMEANLVRNSWGTRTSYNTKTGAFTYRNDNVNGNWDAKLAAGFSRSIDKQHRFRFSADAKLGYVRSVDFDIDYDNKGAELSKVNTWSPSVGASLTYQLKDFLWKVKGKYEGKYSCSNLEIFEDIKACDFQYGAELQYTIPWMKVGIQPDLTMFTRKGYNSNEMNTDDLVWNAMLTRTFCKGNVTAKLQAYDLLHQLTNKVYTVNAQGRTETWYNTIPRYVMFSLVFKLHKKAKNAE</sequence>
<evidence type="ECO:0000313" key="1">
    <source>
        <dbReference type="EMBL" id="MCP9563097.1"/>
    </source>
</evidence>
<dbReference type="SUPFAM" id="SSF56935">
    <property type="entry name" value="Porins"/>
    <property type="match status" value="1"/>
</dbReference>
<evidence type="ECO:0000313" key="2">
    <source>
        <dbReference type="Proteomes" id="UP001205531"/>
    </source>
</evidence>
<name>A0AAW5IHF5_9BACT</name>
<dbReference type="AlphaFoldDB" id="A0AAW5IHF5"/>
<accession>A0AAW5IHF5</accession>
<protein>
    <submittedName>
        <fullName evidence="1">Outer membrane beta-barrel family protein</fullName>
    </submittedName>
</protein>
<reference evidence="1" key="1">
    <citation type="submission" date="2022-07" db="EMBL/GenBank/DDBJ databases">
        <title>Prevotella copri.</title>
        <authorList>
            <person name="Yang C."/>
        </authorList>
    </citation>
    <scope>NUCLEOTIDE SEQUENCE</scope>
    <source>
        <strain evidence="1">HF2107</strain>
    </source>
</reference>
<dbReference type="EMBL" id="JANDWZ010000001">
    <property type="protein sequence ID" value="MCP9563097.1"/>
    <property type="molecule type" value="Genomic_DNA"/>
</dbReference>
<dbReference type="RefSeq" id="WP_254978197.1">
    <property type="nucleotide sequence ID" value="NZ_JANDWZ010000001.1"/>
</dbReference>
<dbReference type="Proteomes" id="UP001205531">
    <property type="component" value="Unassembled WGS sequence"/>
</dbReference>